<organism evidence="1 2">
    <name type="scientific">Streblomastix strix</name>
    <dbReference type="NCBI Taxonomy" id="222440"/>
    <lineage>
        <taxon>Eukaryota</taxon>
        <taxon>Metamonada</taxon>
        <taxon>Preaxostyla</taxon>
        <taxon>Oxymonadida</taxon>
        <taxon>Streblomastigidae</taxon>
        <taxon>Streblomastix</taxon>
    </lineage>
</organism>
<feature type="non-terminal residue" evidence="1">
    <location>
        <position position="174"/>
    </location>
</feature>
<reference evidence="1 2" key="1">
    <citation type="submission" date="2019-03" db="EMBL/GenBank/DDBJ databases">
        <title>Single cell metagenomics reveals metabolic interactions within the superorganism composed of flagellate Streblomastix strix and complex community of Bacteroidetes bacteria on its surface.</title>
        <authorList>
            <person name="Treitli S.C."/>
            <person name="Kolisko M."/>
            <person name="Husnik F."/>
            <person name="Keeling P."/>
            <person name="Hampl V."/>
        </authorList>
    </citation>
    <scope>NUCLEOTIDE SEQUENCE [LARGE SCALE GENOMIC DNA]</scope>
    <source>
        <strain evidence="1">ST1C</strain>
    </source>
</reference>
<proteinExistence type="predicted"/>
<comment type="caution">
    <text evidence="1">The sequence shown here is derived from an EMBL/GenBank/DDBJ whole genome shotgun (WGS) entry which is preliminary data.</text>
</comment>
<dbReference type="AlphaFoldDB" id="A0A5J4TQI1"/>
<accession>A0A5J4TQI1</accession>
<evidence type="ECO:0000313" key="2">
    <source>
        <dbReference type="Proteomes" id="UP000324800"/>
    </source>
</evidence>
<evidence type="ECO:0000313" key="1">
    <source>
        <dbReference type="EMBL" id="KAA6360200.1"/>
    </source>
</evidence>
<gene>
    <name evidence="1" type="ORF">EZS28_044273</name>
</gene>
<dbReference type="EMBL" id="SNRW01027274">
    <property type="protein sequence ID" value="KAA6360200.1"/>
    <property type="molecule type" value="Genomic_DNA"/>
</dbReference>
<sequence length="174" mass="20029">MEKKDCFYLETLSMPSEIQSMVIGRFFDRNIESLILAKNTYLSVFNSNEAEESFDFVDHIGVYKEIYCLCTSVQPNSLDCLFVLTIEGEWMLMQWNNSKFFPLAQGSLLKAIQPLMKTPEQRRFRLDPTFQWAVSVVPITDNSPRFFTRPSPKQGGKHSIGATKPIVRISFRAV</sequence>
<dbReference type="Proteomes" id="UP000324800">
    <property type="component" value="Unassembled WGS sequence"/>
</dbReference>
<dbReference type="InterPro" id="IPR015943">
    <property type="entry name" value="WD40/YVTN_repeat-like_dom_sf"/>
</dbReference>
<dbReference type="Gene3D" id="2.130.10.10">
    <property type="entry name" value="YVTN repeat-like/Quinoprotein amine dehydrogenase"/>
    <property type="match status" value="1"/>
</dbReference>
<name>A0A5J4TQI1_9EUKA</name>
<evidence type="ECO:0008006" key="3">
    <source>
        <dbReference type="Google" id="ProtNLM"/>
    </source>
</evidence>
<protein>
    <recommendedName>
        <fullName evidence="3">F-box domain-containing protein</fullName>
    </recommendedName>
</protein>